<reference evidence="1 2" key="1">
    <citation type="submission" date="2014-06" db="EMBL/GenBank/DDBJ databases">
        <title>Evolutionary Origins and Diversification of the Mycorrhizal Mutualists.</title>
        <authorList>
            <consortium name="DOE Joint Genome Institute"/>
            <consortium name="Mycorrhizal Genomics Consortium"/>
            <person name="Kohler A."/>
            <person name="Kuo A."/>
            <person name="Nagy L.G."/>
            <person name="Floudas D."/>
            <person name="Copeland A."/>
            <person name="Barry K.W."/>
            <person name="Cichocki N."/>
            <person name="Veneault-Fourrey C."/>
            <person name="LaButti K."/>
            <person name="Lindquist E.A."/>
            <person name="Lipzen A."/>
            <person name="Lundell T."/>
            <person name="Morin E."/>
            <person name="Murat C."/>
            <person name="Riley R."/>
            <person name="Ohm R."/>
            <person name="Sun H."/>
            <person name="Tunlid A."/>
            <person name="Henrissat B."/>
            <person name="Grigoriev I.V."/>
            <person name="Hibbett D.S."/>
            <person name="Martin F."/>
        </authorList>
    </citation>
    <scope>NUCLEOTIDE SEQUENCE [LARGE SCALE GENOMIC DNA]</scope>
    <source>
        <strain evidence="1 2">SS14</strain>
    </source>
</reference>
<dbReference type="EMBL" id="KN837279">
    <property type="protein sequence ID" value="KIJ29588.1"/>
    <property type="molecule type" value="Genomic_DNA"/>
</dbReference>
<accession>A0A0C9TJ05</accession>
<evidence type="ECO:0000313" key="2">
    <source>
        <dbReference type="Proteomes" id="UP000054279"/>
    </source>
</evidence>
<dbReference type="HOGENOM" id="CLU_1497148_0_0_1"/>
<protein>
    <submittedName>
        <fullName evidence="1">Uncharacterized protein</fullName>
    </submittedName>
</protein>
<organism evidence="1 2">
    <name type="scientific">Sphaerobolus stellatus (strain SS14)</name>
    <dbReference type="NCBI Taxonomy" id="990650"/>
    <lineage>
        <taxon>Eukaryota</taxon>
        <taxon>Fungi</taxon>
        <taxon>Dikarya</taxon>
        <taxon>Basidiomycota</taxon>
        <taxon>Agaricomycotina</taxon>
        <taxon>Agaricomycetes</taxon>
        <taxon>Phallomycetidae</taxon>
        <taxon>Geastrales</taxon>
        <taxon>Sphaerobolaceae</taxon>
        <taxon>Sphaerobolus</taxon>
    </lineage>
</organism>
<keyword evidence="2" id="KW-1185">Reference proteome</keyword>
<name>A0A0C9TJ05_SPHS4</name>
<evidence type="ECO:0000313" key="1">
    <source>
        <dbReference type="EMBL" id="KIJ29588.1"/>
    </source>
</evidence>
<dbReference type="AlphaFoldDB" id="A0A0C9TJ05"/>
<proteinExistence type="predicted"/>
<gene>
    <name evidence="1" type="ORF">M422DRAFT_268931</name>
</gene>
<sequence length="180" mass="20526">MPINAIKRKYTSWQYHMGSLLCVEDILEGNEQSSAVDDVVAREDIFDGYFSSTGASSLTQSPTTHITELATNGFTTLLQHLDLIATAFPNLETFKPEPLKIPFKPSFTHNLNAVSAFKLLRWLILHGNGYDCRDEMHNILPSDQDMKYRSSEILQDVMITCDTDECLLLGWHWEKGWLEK</sequence>
<dbReference type="Proteomes" id="UP000054279">
    <property type="component" value="Unassembled WGS sequence"/>
</dbReference>